<dbReference type="PANTHER" id="PTHR34222:SF96">
    <property type="entry name" value="GAG-PRE-INTEGRASE DOMAIN, GAG-POLYPEPTIDE OF LTR COPIA-TYPE-RELATED"/>
    <property type="match status" value="1"/>
</dbReference>
<name>A0A9K3HVG1_HELAN</name>
<dbReference type="EMBL" id="MNCJ02000325">
    <property type="protein sequence ID" value="KAF5785448.1"/>
    <property type="molecule type" value="Genomic_DNA"/>
</dbReference>
<dbReference type="PANTHER" id="PTHR34222">
    <property type="entry name" value="GAG_PRE-INTEGRS DOMAIN-CONTAINING PROTEIN"/>
    <property type="match status" value="1"/>
</dbReference>
<proteinExistence type="predicted"/>
<gene>
    <name evidence="1" type="ORF">HanXRQr2_Chr10g0428781</name>
</gene>
<keyword evidence="2" id="KW-1185">Reference proteome</keyword>
<organism evidence="1 2">
    <name type="scientific">Helianthus annuus</name>
    <name type="common">Common sunflower</name>
    <dbReference type="NCBI Taxonomy" id="4232"/>
    <lineage>
        <taxon>Eukaryota</taxon>
        <taxon>Viridiplantae</taxon>
        <taxon>Streptophyta</taxon>
        <taxon>Embryophyta</taxon>
        <taxon>Tracheophyta</taxon>
        <taxon>Spermatophyta</taxon>
        <taxon>Magnoliopsida</taxon>
        <taxon>eudicotyledons</taxon>
        <taxon>Gunneridae</taxon>
        <taxon>Pentapetalae</taxon>
        <taxon>asterids</taxon>
        <taxon>campanulids</taxon>
        <taxon>Asterales</taxon>
        <taxon>Asteraceae</taxon>
        <taxon>Asteroideae</taxon>
        <taxon>Heliantheae alliance</taxon>
        <taxon>Heliantheae</taxon>
        <taxon>Helianthus</taxon>
    </lineage>
</organism>
<reference evidence="1" key="1">
    <citation type="journal article" date="2017" name="Nature">
        <title>The sunflower genome provides insights into oil metabolism, flowering and Asterid evolution.</title>
        <authorList>
            <person name="Badouin H."/>
            <person name="Gouzy J."/>
            <person name="Grassa C.J."/>
            <person name="Murat F."/>
            <person name="Staton S.E."/>
            <person name="Cottret L."/>
            <person name="Lelandais-Briere C."/>
            <person name="Owens G.L."/>
            <person name="Carrere S."/>
            <person name="Mayjonade B."/>
            <person name="Legrand L."/>
            <person name="Gill N."/>
            <person name="Kane N.C."/>
            <person name="Bowers J.E."/>
            <person name="Hubner S."/>
            <person name="Bellec A."/>
            <person name="Berard A."/>
            <person name="Berges H."/>
            <person name="Blanchet N."/>
            <person name="Boniface M.C."/>
            <person name="Brunel D."/>
            <person name="Catrice O."/>
            <person name="Chaidir N."/>
            <person name="Claudel C."/>
            <person name="Donnadieu C."/>
            <person name="Faraut T."/>
            <person name="Fievet G."/>
            <person name="Helmstetter N."/>
            <person name="King M."/>
            <person name="Knapp S.J."/>
            <person name="Lai Z."/>
            <person name="Le Paslier M.C."/>
            <person name="Lippi Y."/>
            <person name="Lorenzon L."/>
            <person name="Mandel J.R."/>
            <person name="Marage G."/>
            <person name="Marchand G."/>
            <person name="Marquand E."/>
            <person name="Bret-Mestries E."/>
            <person name="Morien E."/>
            <person name="Nambeesan S."/>
            <person name="Nguyen T."/>
            <person name="Pegot-Espagnet P."/>
            <person name="Pouilly N."/>
            <person name="Raftis F."/>
            <person name="Sallet E."/>
            <person name="Schiex T."/>
            <person name="Thomas J."/>
            <person name="Vandecasteele C."/>
            <person name="Vares D."/>
            <person name="Vear F."/>
            <person name="Vautrin S."/>
            <person name="Crespi M."/>
            <person name="Mangin B."/>
            <person name="Burke J.M."/>
            <person name="Salse J."/>
            <person name="Munos S."/>
            <person name="Vincourt P."/>
            <person name="Rieseberg L.H."/>
            <person name="Langlade N.B."/>
        </authorList>
    </citation>
    <scope>NUCLEOTIDE SEQUENCE</scope>
    <source>
        <tissue evidence="1">Leaves</tissue>
    </source>
</reference>
<dbReference type="AlphaFoldDB" id="A0A9K3HVG1"/>
<dbReference type="Proteomes" id="UP000215914">
    <property type="component" value="Unassembled WGS sequence"/>
</dbReference>
<protein>
    <submittedName>
        <fullName evidence="1">Retrotransposon gag domain-containing protein</fullName>
    </submittedName>
</protein>
<accession>A0A9K3HVG1</accession>
<sequence length="156" mass="17900">MQKEIRTRVKYANTAAEIWKDLHERFGKESAPRTYEIKQSITMTRQEESTVSAYYTKLRGLWDEIDTVLLVPRCECEGCTCDIGKKLVELKEKEILYEVLMGLNSDFAVIRTQILAMKPTLTLGVAYHLVVEDEKQRNITAGKKTSTETMAFQATQ</sequence>
<evidence type="ECO:0000313" key="2">
    <source>
        <dbReference type="Proteomes" id="UP000215914"/>
    </source>
</evidence>
<reference evidence="1" key="2">
    <citation type="submission" date="2020-06" db="EMBL/GenBank/DDBJ databases">
        <title>Helianthus annuus Genome sequencing and assembly Release 2.</title>
        <authorList>
            <person name="Gouzy J."/>
            <person name="Langlade N."/>
            <person name="Munos S."/>
        </authorList>
    </citation>
    <scope>NUCLEOTIDE SEQUENCE</scope>
    <source>
        <tissue evidence="1">Leaves</tissue>
    </source>
</reference>
<dbReference type="Gramene" id="mRNA:HanXRQr2_Chr10g0428781">
    <property type="protein sequence ID" value="CDS:HanXRQr2_Chr10g0428781.1"/>
    <property type="gene ID" value="HanXRQr2_Chr10g0428781"/>
</dbReference>
<evidence type="ECO:0000313" key="1">
    <source>
        <dbReference type="EMBL" id="KAF5785448.1"/>
    </source>
</evidence>
<comment type="caution">
    <text evidence="1">The sequence shown here is derived from an EMBL/GenBank/DDBJ whole genome shotgun (WGS) entry which is preliminary data.</text>
</comment>